<dbReference type="InterPro" id="IPR036388">
    <property type="entry name" value="WH-like_DNA-bd_sf"/>
</dbReference>
<dbReference type="InterPro" id="IPR006630">
    <property type="entry name" value="La_HTH"/>
</dbReference>
<sequence length="217" mass="24745">MTLALPVALGSLPIGATLVVNAIKSQPKLLNKIDEVVSHFLNIVKTMHERCSSSLEVDIIALDFSQKLPFRLKIPSIKLVIQVLSLLANAIRKKQFYKEKSHTVQSQWIIFYSHASIQVTHLTTNTFCMMYLFSVDNLCKDIFLRGKMDDQGWAPVSLIATFNMVKRVTTSTAVILNALRDLIELEIQQRKLEDKRIGLDSYCPRWKIQMVMVPRLT</sequence>
<evidence type="ECO:0000313" key="4">
    <source>
        <dbReference type="EMBL" id="KAG6521984.1"/>
    </source>
</evidence>
<dbReference type="PANTHER" id="PTHR22792:SF132">
    <property type="entry name" value="LA-RELATED PROTEIN 1"/>
    <property type="match status" value="1"/>
</dbReference>
<keyword evidence="5" id="KW-1185">Reference proteome</keyword>
<reference evidence="4 5" key="1">
    <citation type="submission" date="2020-08" db="EMBL/GenBank/DDBJ databases">
        <title>Plant Genome Project.</title>
        <authorList>
            <person name="Zhang R.-G."/>
        </authorList>
    </citation>
    <scope>NUCLEOTIDE SEQUENCE [LARGE SCALE GENOMIC DNA]</scope>
    <source>
        <tissue evidence="4">Rhizome</tissue>
    </source>
</reference>
<dbReference type="InterPro" id="IPR045180">
    <property type="entry name" value="La_dom_prot"/>
</dbReference>
<dbReference type="InterPro" id="IPR036390">
    <property type="entry name" value="WH_DNA-bd_sf"/>
</dbReference>
<dbReference type="GO" id="GO:0003723">
    <property type="term" value="F:RNA binding"/>
    <property type="evidence" value="ECO:0007669"/>
    <property type="project" value="UniProtKB-UniRule"/>
</dbReference>
<comment type="caution">
    <text evidence="4">The sequence shown here is derived from an EMBL/GenBank/DDBJ whole genome shotgun (WGS) entry which is preliminary data.</text>
</comment>
<dbReference type="SMART" id="SM00715">
    <property type="entry name" value="LA"/>
    <property type="match status" value="1"/>
</dbReference>
<dbReference type="Pfam" id="PF05383">
    <property type="entry name" value="La"/>
    <property type="match status" value="1"/>
</dbReference>
<dbReference type="GO" id="GO:0005737">
    <property type="term" value="C:cytoplasm"/>
    <property type="evidence" value="ECO:0007669"/>
    <property type="project" value="UniProtKB-ARBA"/>
</dbReference>
<evidence type="ECO:0000256" key="1">
    <source>
        <dbReference type="ARBA" id="ARBA00022884"/>
    </source>
</evidence>
<dbReference type="SUPFAM" id="SSF46785">
    <property type="entry name" value="Winged helix' DNA-binding domain"/>
    <property type="match status" value="1"/>
</dbReference>
<keyword evidence="1 2" id="KW-0694">RNA-binding</keyword>
<organism evidence="4 5">
    <name type="scientific">Zingiber officinale</name>
    <name type="common">Ginger</name>
    <name type="synonym">Amomum zingiber</name>
    <dbReference type="NCBI Taxonomy" id="94328"/>
    <lineage>
        <taxon>Eukaryota</taxon>
        <taxon>Viridiplantae</taxon>
        <taxon>Streptophyta</taxon>
        <taxon>Embryophyta</taxon>
        <taxon>Tracheophyta</taxon>
        <taxon>Spermatophyta</taxon>
        <taxon>Magnoliopsida</taxon>
        <taxon>Liliopsida</taxon>
        <taxon>Zingiberales</taxon>
        <taxon>Zingiberaceae</taxon>
        <taxon>Zingiber</taxon>
    </lineage>
</organism>
<evidence type="ECO:0000259" key="3">
    <source>
        <dbReference type="PROSITE" id="PS50961"/>
    </source>
</evidence>
<dbReference type="PANTHER" id="PTHR22792">
    <property type="entry name" value="LUPUS LA PROTEIN-RELATED"/>
    <property type="match status" value="1"/>
</dbReference>
<accession>A0A8J5LMN3</accession>
<dbReference type="Proteomes" id="UP000734854">
    <property type="component" value="Unassembled WGS sequence"/>
</dbReference>
<dbReference type="AlphaFoldDB" id="A0A8J5LMN3"/>
<dbReference type="PROSITE" id="PS50961">
    <property type="entry name" value="HTH_LA"/>
    <property type="match status" value="1"/>
</dbReference>
<dbReference type="Gene3D" id="1.10.10.10">
    <property type="entry name" value="Winged helix-like DNA-binding domain superfamily/Winged helix DNA-binding domain"/>
    <property type="match status" value="1"/>
</dbReference>
<dbReference type="EMBL" id="JACMSC010000005">
    <property type="protein sequence ID" value="KAG6521984.1"/>
    <property type="molecule type" value="Genomic_DNA"/>
</dbReference>
<protein>
    <recommendedName>
        <fullName evidence="3">HTH La-type RNA-binding domain-containing protein</fullName>
    </recommendedName>
</protein>
<gene>
    <name evidence="4" type="ORF">ZIOFF_019118</name>
</gene>
<proteinExistence type="predicted"/>
<evidence type="ECO:0000313" key="5">
    <source>
        <dbReference type="Proteomes" id="UP000734854"/>
    </source>
</evidence>
<name>A0A8J5LMN3_ZINOF</name>
<feature type="domain" description="HTH La-type RNA-binding" evidence="3">
    <location>
        <begin position="115"/>
        <end position="204"/>
    </location>
</feature>
<evidence type="ECO:0000256" key="2">
    <source>
        <dbReference type="PROSITE-ProRule" id="PRU00332"/>
    </source>
</evidence>
<dbReference type="CDD" id="cd07323">
    <property type="entry name" value="LAM"/>
    <property type="match status" value="1"/>
</dbReference>